<name>A0A653DI74_CALMS</name>
<comment type="pathway">
    <text evidence="2">Lipid metabolism; phospholipid metabolism.</text>
</comment>
<evidence type="ECO:0000256" key="2">
    <source>
        <dbReference type="ARBA" id="ARBA00005074"/>
    </source>
</evidence>
<evidence type="ECO:0000256" key="7">
    <source>
        <dbReference type="ARBA" id="ARBA00023136"/>
    </source>
</evidence>
<keyword evidence="13" id="KW-1185">Reference proteome</keyword>
<accession>A0A653DI74</accession>
<evidence type="ECO:0000256" key="8">
    <source>
        <dbReference type="ARBA" id="ARBA00023315"/>
    </source>
</evidence>
<proteinExistence type="inferred from homology"/>
<dbReference type="InterPro" id="IPR004299">
    <property type="entry name" value="MBOAT_fam"/>
</dbReference>
<keyword evidence="7 11" id="KW-0472">Membrane</keyword>
<comment type="subcellular location">
    <subcellularLocation>
        <location evidence="1">Membrane</location>
        <topology evidence="1">Multi-pass membrane protein</topology>
    </subcellularLocation>
</comment>
<dbReference type="PANTHER" id="PTHR13906:SF16">
    <property type="entry name" value="LYSOPHOSPHOLIPID ACYLTRANSFERASE 7"/>
    <property type="match status" value="1"/>
</dbReference>
<evidence type="ECO:0000256" key="1">
    <source>
        <dbReference type="ARBA" id="ARBA00004141"/>
    </source>
</evidence>
<evidence type="ECO:0000256" key="4">
    <source>
        <dbReference type="ARBA" id="ARBA00022679"/>
    </source>
</evidence>
<feature type="transmembrane region" description="Helical" evidence="11">
    <location>
        <begin position="35"/>
        <end position="56"/>
    </location>
</feature>
<feature type="transmembrane region" description="Helical" evidence="11">
    <location>
        <begin position="76"/>
        <end position="96"/>
    </location>
</feature>
<evidence type="ECO:0000256" key="6">
    <source>
        <dbReference type="ARBA" id="ARBA00022989"/>
    </source>
</evidence>
<evidence type="ECO:0000256" key="9">
    <source>
        <dbReference type="ARBA" id="ARBA00025707"/>
    </source>
</evidence>
<keyword evidence="5 11" id="KW-0812">Transmembrane</keyword>
<sequence length="294" mass="34516">MNRDDVVYLALLAFSMCFGLYYRKIDDPNKKKYTGASLGFLIVLIVSRVHIIHILITTVVNALLILYTDRRKCQVYVFSFSFLYLFFFRTTAYFGIPYPPSHTNLIQMMLTLKMIGLAFEVNSSYQLGLNLIKGDSQHHTEDERLENQTCEIKDIRFLDICCYVLCYCGVLTGPYFTYRTFMDHLYKPYHKYDDIKGALLKKITWLPLLIALHLIASHYWPLSYVESEEFPNRSFLYRYWYIWPSFLIFRSRIYIGLILTEIVCVLAGFGVYPAFTEPKAGHGPTKNFKKLKEM</sequence>
<dbReference type="GO" id="GO:0044233">
    <property type="term" value="C:mitochondria-associated endoplasmic reticulum membrane contact site"/>
    <property type="evidence" value="ECO:0007669"/>
    <property type="project" value="TreeGrafter"/>
</dbReference>
<keyword evidence="4" id="KW-0808">Transferase</keyword>
<dbReference type="EMBL" id="CAACVG010012229">
    <property type="protein sequence ID" value="VEN59921.1"/>
    <property type="molecule type" value="Genomic_DNA"/>
</dbReference>
<dbReference type="Proteomes" id="UP000410492">
    <property type="component" value="Unassembled WGS sequence"/>
</dbReference>
<reference evidence="12 13" key="1">
    <citation type="submission" date="2019-01" db="EMBL/GenBank/DDBJ databases">
        <authorList>
            <person name="Sayadi A."/>
        </authorList>
    </citation>
    <scope>NUCLEOTIDE SEQUENCE [LARGE SCALE GENOMIC DNA]</scope>
</reference>
<evidence type="ECO:0000313" key="12">
    <source>
        <dbReference type="EMBL" id="VEN59921.1"/>
    </source>
</evidence>
<dbReference type="GO" id="GO:0016020">
    <property type="term" value="C:membrane"/>
    <property type="evidence" value="ECO:0007669"/>
    <property type="project" value="UniProtKB-SubCell"/>
</dbReference>
<dbReference type="GO" id="GO:0030258">
    <property type="term" value="P:lipid modification"/>
    <property type="evidence" value="ECO:0007669"/>
    <property type="project" value="TreeGrafter"/>
</dbReference>
<evidence type="ECO:0000256" key="3">
    <source>
        <dbReference type="ARBA" id="ARBA00010323"/>
    </source>
</evidence>
<evidence type="ECO:0000256" key="5">
    <source>
        <dbReference type="ARBA" id="ARBA00022692"/>
    </source>
</evidence>
<feature type="transmembrane region" description="Helical" evidence="11">
    <location>
        <begin position="157"/>
        <end position="178"/>
    </location>
</feature>
<protein>
    <recommendedName>
        <fullName evidence="10">Lysophospholipid acyltransferase 7</fullName>
    </recommendedName>
</protein>
<feature type="transmembrane region" description="Helical" evidence="11">
    <location>
        <begin position="253"/>
        <end position="275"/>
    </location>
</feature>
<dbReference type="GO" id="GO:0006661">
    <property type="term" value="P:phosphatidylinositol biosynthetic process"/>
    <property type="evidence" value="ECO:0007669"/>
    <property type="project" value="TreeGrafter"/>
</dbReference>
<organism evidence="12 13">
    <name type="scientific">Callosobruchus maculatus</name>
    <name type="common">Southern cowpea weevil</name>
    <name type="synonym">Pulse bruchid</name>
    <dbReference type="NCBI Taxonomy" id="64391"/>
    <lineage>
        <taxon>Eukaryota</taxon>
        <taxon>Metazoa</taxon>
        <taxon>Ecdysozoa</taxon>
        <taxon>Arthropoda</taxon>
        <taxon>Hexapoda</taxon>
        <taxon>Insecta</taxon>
        <taxon>Pterygota</taxon>
        <taxon>Neoptera</taxon>
        <taxon>Endopterygota</taxon>
        <taxon>Coleoptera</taxon>
        <taxon>Polyphaga</taxon>
        <taxon>Cucujiformia</taxon>
        <taxon>Chrysomeloidea</taxon>
        <taxon>Chrysomelidae</taxon>
        <taxon>Bruchinae</taxon>
        <taxon>Bruchini</taxon>
        <taxon>Callosobruchus</taxon>
    </lineage>
</organism>
<dbReference type="OrthoDB" id="7663182at2759"/>
<dbReference type="AlphaFoldDB" id="A0A653DI74"/>
<dbReference type="GO" id="GO:0071617">
    <property type="term" value="F:lysophospholipid acyltransferase activity"/>
    <property type="evidence" value="ECO:0007669"/>
    <property type="project" value="TreeGrafter"/>
</dbReference>
<comment type="pathway">
    <text evidence="9">Phospholipid metabolism.</text>
</comment>
<feature type="transmembrane region" description="Helical" evidence="11">
    <location>
        <begin position="6"/>
        <end position="23"/>
    </location>
</feature>
<dbReference type="Pfam" id="PF03062">
    <property type="entry name" value="MBOAT"/>
    <property type="match status" value="1"/>
</dbReference>
<keyword evidence="8" id="KW-0012">Acyltransferase</keyword>
<evidence type="ECO:0000313" key="13">
    <source>
        <dbReference type="Proteomes" id="UP000410492"/>
    </source>
</evidence>
<evidence type="ECO:0000256" key="10">
    <source>
        <dbReference type="ARBA" id="ARBA00093678"/>
    </source>
</evidence>
<gene>
    <name evidence="12" type="ORF">CALMAC_LOCUS17767</name>
</gene>
<evidence type="ECO:0000256" key="11">
    <source>
        <dbReference type="SAM" id="Phobius"/>
    </source>
</evidence>
<comment type="similarity">
    <text evidence="3">Belongs to the membrane-bound acyltransferase family.</text>
</comment>
<feature type="transmembrane region" description="Helical" evidence="11">
    <location>
        <begin position="199"/>
        <end position="220"/>
    </location>
</feature>
<dbReference type="InterPro" id="IPR049941">
    <property type="entry name" value="LPLAT_7/PORCN-like"/>
</dbReference>
<dbReference type="PANTHER" id="PTHR13906">
    <property type="entry name" value="PORCUPINE"/>
    <property type="match status" value="1"/>
</dbReference>
<keyword evidence="6 11" id="KW-1133">Transmembrane helix</keyword>